<evidence type="ECO:0000256" key="2">
    <source>
        <dbReference type="SAM" id="SignalP"/>
    </source>
</evidence>
<dbReference type="Proteomes" id="UP000005426">
    <property type="component" value="Unassembled WGS sequence"/>
</dbReference>
<dbReference type="EMBL" id="ABDG02000025">
    <property type="protein sequence ID" value="EHK43887.1"/>
    <property type="molecule type" value="Genomic_DNA"/>
</dbReference>
<sequence>MAAIVLVFVALFHSASFDAPAFKIQNSTERGPGRPPKKRGKDGGYGAVPFETGDDSGMADTSKRRIEPLTPNAPTSRTSATTACAASARTSTVYARHGHGTAANLAGVWGLALDRCLAFDMSRRGLMRSLDSKEATTFRAPTPQRMGWLQGLAGPTAANLWPSTYFSFWKLARNVWCGDRDLGRRGQPKIRACYGTVSPRTELMQLDGAVLSLQASHASAPVSARLLIA</sequence>
<keyword evidence="4" id="KW-1185">Reference proteome</keyword>
<dbReference type="OrthoDB" id="10577949at2759"/>
<feature type="signal peptide" evidence="2">
    <location>
        <begin position="1"/>
        <end position="17"/>
    </location>
</feature>
<organism evidence="3 4">
    <name type="scientific">Hypocrea atroviridis (strain ATCC 20476 / IMI 206040)</name>
    <name type="common">Trichoderma atroviride</name>
    <dbReference type="NCBI Taxonomy" id="452589"/>
    <lineage>
        <taxon>Eukaryota</taxon>
        <taxon>Fungi</taxon>
        <taxon>Dikarya</taxon>
        <taxon>Ascomycota</taxon>
        <taxon>Pezizomycotina</taxon>
        <taxon>Sordariomycetes</taxon>
        <taxon>Hypocreomycetidae</taxon>
        <taxon>Hypocreales</taxon>
        <taxon>Hypocreaceae</taxon>
        <taxon>Trichoderma</taxon>
    </lineage>
</organism>
<feature type="region of interest" description="Disordered" evidence="1">
    <location>
        <begin position="25"/>
        <end position="81"/>
    </location>
</feature>
<reference evidence="3 4" key="1">
    <citation type="journal article" date="2011" name="Genome Biol.">
        <title>Comparative genome sequence analysis underscores mycoparasitism as the ancestral life style of Trichoderma.</title>
        <authorList>
            <person name="Kubicek C.P."/>
            <person name="Herrera-Estrella A."/>
            <person name="Seidl-Seiboth V."/>
            <person name="Martinez D.A."/>
            <person name="Druzhinina I.S."/>
            <person name="Thon M."/>
            <person name="Zeilinger S."/>
            <person name="Casas-Flores S."/>
            <person name="Horwitz B.A."/>
            <person name="Mukherjee P.K."/>
            <person name="Mukherjee M."/>
            <person name="Kredics L."/>
            <person name="Alcaraz L.D."/>
            <person name="Aerts A."/>
            <person name="Antal Z."/>
            <person name="Atanasova L."/>
            <person name="Cervantes-Badillo M.G."/>
            <person name="Challacombe J."/>
            <person name="Chertkov O."/>
            <person name="McCluskey K."/>
            <person name="Coulpier F."/>
            <person name="Deshpande N."/>
            <person name="von Doehren H."/>
            <person name="Ebbole D.J."/>
            <person name="Esquivel-Naranjo E.U."/>
            <person name="Fekete E."/>
            <person name="Flipphi M."/>
            <person name="Glaser F."/>
            <person name="Gomez-Rodriguez E.Y."/>
            <person name="Gruber S."/>
            <person name="Han C."/>
            <person name="Henrissat B."/>
            <person name="Hermosa R."/>
            <person name="Hernandez-Onate M."/>
            <person name="Karaffa L."/>
            <person name="Kosti I."/>
            <person name="Le Crom S."/>
            <person name="Lindquist E."/>
            <person name="Lucas S."/>
            <person name="Luebeck M."/>
            <person name="Luebeck P.S."/>
            <person name="Margeot A."/>
            <person name="Metz B."/>
            <person name="Misra M."/>
            <person name="Nevalainen H."/>
            <person name="Omann M."/>
            <person name="Packer N."/>
            <person name="Perrone G."/>
            <person name="Uresti-Rivera E.E."/>
            <person name="Salamov A."/>
            <person name="Schmoll M."/>
            <person name="Seiboth B."/>
            <person name="Shapiro H."/>
            <person name="Sukno S."/>
            <person name="Tamayo-Ramos J.A."/>
            <person name="Tisch D."/>
            <person name="Wiest A."/>
            <person name="Wilkinson H.H."/>
            <person name="Zhang M."/>
            <person name="Coutinho P.M."/>
            <person name="Kenerley C.M."/>
            <person name="Monte E."/>
            <person name="Baker S.E."/>
            <person name="Grigoriev I.V."/>
        </authorList>
    </citation>
    <scope>NUCLEOTIDE SEQUENCE [LARGE SCALE GENOMIC DNA]</scope>
    <source>
        <strain evidence="4">ATCC 20476 / IMI 206040</strain>
    </source>
</reference>
<accession>G9NZI2</accession>
<evidence type="ECO:0000256" key="1">
    <source>
        <dbReference type="SAM" id="MobiDB-lite"/>
    </source>
</evidence>
<dbReference type="AlphaFoldDB" id="G9NZI2"/>
<dbReference type="HOGENOM" id="CLU_1209972_0_0_1"/>
<gene>
    <name evidence="3" type="ORF">TRIATDRAFT_86976</name>
</gene>
<comment type="caution">
    <text evidence="3">The sequence shown here is derived from an EMBL/GenBank/DDBJ whole genome shotgun (WGS) entry which is preliminary data.</text>
</comment>
<keyword evidence="2" id="KW-0732">Signal</keyword>
<evidence type="ECO:0000313" key="3">
    <source>
        <dbReference type="EMBL" id="EHK43887.1"/>
    </source>
</evidence>
<name>G9NZI2_HYPAI</name>
<protein>
    <submittedName>
        <fullName evidence="3">Uncharacterized protein</fullName>
    </submittedName>
</protein>
<proteinExistence type="predicted"/>
<evidence type="ECO:0000313" key="4">
    <source>
        <dbReference type="Proteomes" id="UP000005426"/>
    </source>
</evidence>
<feature type="chain" id="PRO_5003524947" evidence="2">
    <location>
        <begin position="18"/>
        <end position="229"/>
    </location>
</feature>